<accession>A0A2B6RI71</accession>
<protein>
    <submittedName>
        <fullName evidence="1">Choline-binding protein A</fullName>
    </submittedName>
</protein>
<dbReference type="Gene3D" id="2.10.270.20">
    <property type="match status" value="1"/>
</dbReference>
<evidence type="ECO:0000313" key="2">
    <source>
        <dbReference type="Proteomes" id="UP000219775"/>
    </source>
</evidence>
<dbReference type="Proteomes" id="UP000219775">
    <property type="component" value="Unassembled WGS sequence"/>
</dbReference>
<feature type="non-terminal residue" evidence="1">
    <location>
        <position position="1"/>
    </location>
</feature>
<evidence type="ECO:0000313" key="1">
    <source>
        <dbReference type="EMBL" id="PEM56346.1"/>
    </source>
</evidence>
<name>A0A2B6RI71_9BACI</name>
<dbReference type="EMBL" id="NUDP01000301">
    <property type="protein sequence ID" value="PEM56346.1"/>
    <property type="molecule type" value="Genomic_DNA"/>
</dbReference>
<dbReference type="AlphaFoldDB" id="A0A2B6RI71"/>
<dbReference type="SUPFAM" id="SSF69360">
    <property type="entry name" value="Cell wall binding repeat"/>
    <property type="match status" value="1"/>
</dbReference>
<comment type="caution">
    <text evidence="1">The sequence shown here is derived from an EMBL/GenBank/DDBJ whole genome shotgun (WGS) entry which is preliminary data.</text>
</comment>
<organism evidence="1 2">
    <name type="scientific">Bacillus pseudomycoides</name>
    <dbReference type="NCBI Taxonomy" id="64104"/>
    <lineage>
        <taxon>Bacteria</taxon>
        <taxon>Bacillati</taxon>
        <taxon>Bacillota</taxon>
        <taxon>Bacilli</taxon>
        <taxon>Bacillales</taxon>
        <taxon>Bacillaceae</taxon>
        <taxon>Bacillus</taxon>
        <taxon>Bacillus cereus group</taxon>
    </lineage>
</organism>
<reference evidence="1 2" key="1">
    <citation type="submission" date="2017-09" db="EMBL/GenBank/DDBJ databases">
        <title>Large-scale bioinformatics analysis of Bacillus genomes uncovers conserved roles of natural products in bacterial physiology.</title>
        <authorList>
            <consortium name="Agbiome Team Llc"/>
            <person name="Bleich R.M."/>
            <person name="Grubbs K.J."/>
            <person name="Santa Maria K.C."/>
            <person name="Allen S.E."/>
            <person name="Farag S."/>
            <person name="Shank E.A."/>
            <person name="Bowers A."/>
        </authorList>
    </citation>
    <scope>NUCLEOTIDE SEQUENCE [LARGE SCALE GENOMIC DNA]</scope>
    <source>
        <strain evidence="1 2">AFS009893</strain>
    </source>
</reference>
<sequence>NGAMAIGKHFIDGKWYSFKDNGVMM</sequence>
<gene>
    <name evidence="1" type="ORF">CN613_30060</name>
</gene>
<proteinExistence type="predicted"/>